<accession>H1HK49</accession>
<dbReference type="Proteomes" id="UP000003167">
    <property type="component" value="Unassembled WGS sequence"/>
</dbReference>
<sequence length="51" mass="5868">MVIKSYLHGDKRMRIGGKGTECLWKDYFPLTQATFLSDARMFFSDASNVSF</sequence>
<protein>
    <submittedName>
        <fullName evidence="1">Uncharacterized protein</fullName>
    </submittedName>
</protein>
<name>H1HK49_9BACT</name>
<dbReference type="PATRIC" id="fig|999422.3.peg.545"/>
<evidence type="ECO:0000313" key="2">
    <source>
        <dbReference type="Proteomes" id="UP000003167"/>
    </source>
</evidence>
<gene>
    <name evidence="1" type="ORF">HMPREF9944_00543</name>
</gene>
<keyword evidence="2" id="KW-1185">Reference proteome</keyword>
<reference evidence="1 2" key="1">
    <citation type="submission" date="2011-12" db="EMBL/GenBank/DDBJ databases">
        <title>The Genome Sequence of Prevotella maculosa OT 289.</title>
        <authorList>
            <consortium name="The Broad Institute Genome Sequencing Platform"/>
            <person name="Earl A."/>
            <person name="Ward D."/>
            <person name="Feldgarden M."/>
            <person name="Gevers D."/>
            <person name="Izard J."/>
            <person name="Blanton J.M."/>
            <person name="Mathney J."/>
            <person name="Tanner A.C."/>
            <person name="Dewhirst F.E."/>
            <person name="Young S.K."/>
            <person name="Zeng Q."/>
            <person name="Gargeya S."/>
            <person name="Fitzgerald M."/>
            <person name="Haas B."/>
            <person name="Abouelleil A."/>
            <person name="Alvarado L."/>
            <person name="Arachchi H.M."/>
            <person name="Berlin A."/>
            <person name="Chapman S.B."/>
            <person name="Gearin G."/>
            <person name="Goldberg J."/>
            <person name="Griggs A."/>
            <person name="Gujja S."/>
            <person name="Hansen M."/>
            <person name="Heiman D."/>
            <person name="Howarth C."/>
            <person name="Larimer J."/>
            <person name="Lui A."/>
            <person name="MacDonald P.J.P."/>
            <person name="McCowen C."/>
            <person name="Montmayeur A."/>
            <person name="Murphy C."/>
            <person name="Neiman D."/>
            <person name="Pearson M."/>
            <person name="Priest M."/>
            <person name="Roberts A."/>
            <person name="Saif S."/>
            <person name="Shea T."/>
            <person name="Sisk P."/>
            <person name="Stolte C."/>
            <person name="Sykes S."/>
            <person name="Wortman J."/>
            <person name="Nusbaum C."/>
            <person name="Birren B."/>
        </authorList>
    </citation>
    <scope>NUCLEOTIDE SEQUENCE [LARGE SCALE GENOMIC DNA]</scope>
    <source>
        <strain evidence="1 2">OT 289</strain>
    </source>
</reference>
<dbReference type="HOGENOM" id="CLU_3102233_0_0_10"/>
<dbReference type="EMBL" id="AGEK01000016">
    <property type="protein sequence ID" value="EHO72950.1"/>
    <property type="molecule type" value="Genomic_DNA"/>
</dbReference>
<comment type="caution">
    <text evidence="1">The sequence shown here is derived from an EMBL/GenBank/DDBJ whole genome shotgun (WGS) entry which is preliminary data.</text>
</comment>
<organism evidence="1 2">
    <name type="scientific">Segatella maculosa OT 289</name>
    <dbReference type="NCBI Taxonomy" id="999422"/>
    <lineage>
        <taxon>Bacteria</taxon>
        <taxon>Pseudomonadati</taxon>
        <taxon>Bacteroidota</taxon>
        <taxon>Bacteroidia</taxon>
        <taxon>Bacteroidales</taxon>
        <taxon>Prevotellaceae</taxon>
        <taxon>Segatella</taxon>
    </lineage>
</organism>
<proteinExistence type="predicted"/>
<evidence type="ECO:0000313" key="1">
    <source>
        <dbReference type="EMBL" id="EHO72950.1"/>
    </source>
</evidence>
<dbReference type="AlphaFoldDB" id="H1HK49"/>